<dbReference type="AlphaFoldDB" id="A0A0F9A7V5"/>
<feature type="domain" description="Terminase large subunit gp17-like C-terminal" evidence="3">
    <location>
        <begin position="150"/>
        <end position="293"/>
    </location>
</feature>
<accession>A0A0F9A7V5</accession>
<dbReference type="EMBL" id="LAZR01044075">
    <property type="protein sequence ID" value="KKL05535.1"/>
    <property type="molecule type" value="Genomic_DNA"/>
</dbReference>
<dbReference type="InterPro" id="IPR035421">
    <property type="entry name" value="Terminase_6C"/>
</dbReference>
<evidence type="ECO:0000313" key="4">
    <source>
        <dbReference type="EMBL" id="KKL05535.1"/>
    </source>
</evidence>
<name>A0A0F9A7V5_9ZZZZ</name>
<protein>
    <recommendedName>
        <fullName evidence="3">Terminase large subunit gp17-like C-terminal domain-containing protein</fullName>
    </recommendedName>
</protein>
<evidence type="ECO:0000259" key="3">
    <source>
        <dbReference type="Pfam" id="PF17289"/>
    </source>
</evidence>
<gene>
    <name evidence="4" type="ORF">LCGC14_2605090</name>
</gene>
<dbReference type="Gene3D" id="3.30.420.240">
    <property type="match status" value="1"/>
</dbReference>
<proteinExistence type="predicted"/>
<feature type="compositionally biased region" description="Basic and acidic residues" evidence="2">
    <location>
        <begin position="1"/>
        <end position="11"/>
    </location>
</feature>
<feature type="non-terminal residue" evidence="4">
    <location>
        <position position="1"/>
    </location>
</feature>
<comment type="caution">
    <text evidence="4">The sequence shown here is derived from an EMBL/GenBank/DDBJ whole genome shotgun (WGS) entry which is preliminary data.</text>
</comment>
<evidence type="ECO:0000256" key="2">
    <source>
        <dbReference type="SAM" id="MobiDB-lite"/>
    </source>
</evidence>
<dbReference type="Pfam" id="PF03237">
    <property type="entry name" value="Terminase_6N"/>
    <property type="match status" value="1"/>
</dbReference>
<sequence length="307" mass="33941">LCSAENADKPPLRGGGFDTAWPDEVDSWGAETTSTKAQKAWDNLTLSMSGGDSRMAVTSTPKPGRIVAELLRRAKEHGDVEITTGSTYDNAANLSPQFIKDIELRFKGTTLERQEIYGEVLTEVHGAMWWPELFQYRSCDLDQLSRVLVGCDPSGGGDMIGIVAVGELAEVENEYIVLDDWTLHGSPATWARRTVELCERWQADHIAAERNFGGAMVESTIRSAALNAPVRLETASLGKHVRAEPTSLLYEQSKFWHREDAGLDLLEYELLHMTKRGYVGDGSPNRLDAMVWAATGLTKPRKAWGFV</sequence>
<reference evidence="4" key="1">
    <citation type="journal article" date="2015" name="Nature">
        <title>Complex archaea that bridge the gap between prokaryotes and eukaryotes.</title>
        <authorList>
            <person name="Spang A."/>
            <person name="Saw J.H."/>
            <person name="Jorgensen S.L."/>
            <person name="Zaremba-Niedzwiedzka K."/>
            <person name="Martijn J."/>
            <person name="Lind A.E."/>
            <person name="van Eijk R."/>
            <person name="Schleper C."/>
            <person name="Guy L."/>
            <person name="Ettema T.J."/>
        </authorList>
    </citation>
    <scope>NUCLEOTIDE SEQUENCE</scope>
</reference>
<organism evidence="4">
    <name type="scientific">marine sediment metagenome</name>
    <dbReference type="NCBI Taxonomy" id="412755"/>
    <lineage>
        <taxon>unclassified sequences</taxon>
        <taxon>metagenomes</taxon>
        <taxon>ecological metagenomes</taxon>
    </lineage>
</organism>
<dbReference type="Pfam" id="PF17289">
    <property type="entry name" value="Terminase_6C"/>
    <property type="match status" value="1"/>
</dbReference>
<feature type="region of interest" description="Disordered" evidence="2">
    <location>
        <begin position="1"/>
        <end position="20"/>
    </location>
</feature>
<evidence type="ECO:0000256" key="1">
    <source>
        <dbReference type="ARBA" id="ARBA00022612"/>
    </source>
</evidence>
<keyword evidence="1" id="KW-1188">Viral release from host cell</keyword>